<dbReference type="InterPro" id="IPR044978">
    <property type="entry name" value="GRV2/DNAJC13"/>
</dbReference>
<keyword evidence="1" id="KW-0472">Membrane</keyword>
<dbReference type="InterPro" id="IPR025640">
    <property type="entry name" value="GYF_2"/>
</dbReference>
<dbReference type="PANTHER" id="PTHR36983">
    <property type="entry name" value="DNAJ HOMOLOG SUBFAMILY C MEMBER 13"/>
    <property type="match status" value="1"/>
</dbReference>
<proteinExistence type="predicted"/>
<name>A0A182SBZ2_9DIPT</name>
<evidence type="ECO:0000259" key="2">
    <source>
        <dbReference type="Pfam" id="PF14237"/>
    </source>
</evidence>
<evidence type="ECO:0000313" key="4">
    <source>
        <dbReference type="EnsemblMetazoa" id="AMAM003723-PA"/>
    </source>
</evidence>
<dbReference type="EnsemblMetazoa" id="AMAM003723-RA">
    <property type="protein sequence ID" value="AMAM003723-PA"/>
    <property type="gene ID" value="AMAM003723"/>
</dbReference>
<dbReference type="InterPro" id="IPR045802">
    <property type="entry name" value="GRV2/DNAJC13_N"/>
</dbReference>
<feature type="domain" description="GYF" evidence="2">
    <location>
        <begin position="703"/>
        <end position="747"/>
    </location>
</feature>
<evidence type="ECO:0000313" key="5">
    <source>
        <dbReference type="Proteomes" id="UP000075901"/>
    </source>
</evidence>
<evidence type="ECO:0000256" key="1">
    <source>
        <dbReference type="SAM" id="Phobius"/>
    </source>
</evidence>
<dbReference type="Pfam" id="PF14237">
    <property type="entry name" value="GYF_2"/>
    <property type="match status" value="1"/>
</dbReference>
<feature type="transmembrane region" description="Helical" evidence="1">
    <location>
        <begin position="842"/>
        <end position="866"/>
    </location>
</feature>
<reference evidence="4" key="2">
    <citation type="submission" date="2020-05" db="UniProtKB">
        <authorList>
            <consortium name="EnsemblMetazoa"/>
        </authorList>
    </citation>
    <scope>IDENTIFICATION</scope>
    <source>
        <strain evidence="4">maculatus3</strain>
    </source>
</reference>
<sequence>ICTLRPLDNVYALVRHADNIQKFSIEYKNGLVRSYITNDRDSLLATLLDAVRSCGNQDVHVRISNTPRGKRVGPLTVSVDEETEANLLRYIISNYQYPVKRIDVMERFNANIPYSGLNYSVTQDSLFAESKERLITGALQALIGSKEDNAQLNNVELEAAFHVLRRLLASKVGFAAFTNLPGFREAIGLKVVHALKRNDLAVTYAAIDMINSLMHSDHDLKQEQLNKSSLLHTKAFLEQLLDMWSKHVNLGSGALVLSAMLDFLTFALCVPYSETTDGKQFDLLLEMVASRGRTLYKLFQHPSLAIVKGSGLVMRALIEEGDTAISTQMQTLALDEAALCRHLLVALYTPTNDSTMITHRQLSRHLVGLWITDSDDAMSLLKRIFPAGLLSFLESEDPVPKEDVEEDRLNFRDNLKLAVQHAGANNTSKQRLNYLIEKHLEGIKHWGMNLLDVRQEKLQQTQKNRPIVLRNRRQKKKVGEQVVNLPLFFYQFGKTHAMPNLIWNHKTREELRSALENELRQFTADKDLAGGMLVAWNYDEFEVQYQCLADEIKIGDYYIRLLLERDDWPQNLVKNPIELFNALYRRVLCRNRLNDDHLTVTSLQALAKVYKRYYEEIGYFSDMPYILQMLDRCLSPALRDALIILIKHLVLHKSNCRPLTDHVNYLVDLITLAHLHKGRATLNTKTNVIEAGPNMKLHEEKDWYYNVERENEKPERCGPVTFSELKELWSRGVLTPRTRCWAGRNGWLKWCLMAKGTPLFNETELAQHVLDILNRCTSFFPSRARDGEAVLIPGPRLSRKLSEFICLPHIVQVCLTHDPGLLERVATLLCQIMEDNPEMSKVYLTGVFYFMLMYTGSNILPIARFLKMTHMKQAFRSEDGNTQSGIMHRSILGQLLPEAMICFLENHSAEKFAETFLGEFDTPEVIWSSEMRRMLIEKISAHIADFTPKLKGHTMARYPYLAIPVISYPQLENELFCHIFYLRHLCDTAKFPNWPIPD</sequence>
<dbReference type="GO" id="GO:0010008">
    <property type="term" value="C:endosome membrane"/>
    <property type="evidence" value="ECO:0007669"/>
    <property type="project" value="TreeGrafter"/>
</dbReference>
<keyword evidence="1" id="KW-0812">Transmembrane</keyword>
<dbReference type="PANTHER" id="PTHR36983:SF2">
    <property type="entry name" value="DNAJ HOMOLOG SUBFAMILY C MEMBER 13"/>
    <property type="match status" value="1"/>
</dbReference>
<dbReference type="Proteomes" id="UP000075901">
    <property type="component" value="Unassembled WGS sequence"/>
</dbReference>
<dbReference type="VEuPathDB" id="VectorBase:AMAM003723"/>
<keyword evidence="1" id="KW-1133">Transmembrane helix</keyword>
<accession>A0A182SBZ2</accession>
<keyword evidence="5" id="KW-1185">Reference proteome</keyword>
<dbReference type="GO" id="GO:0007032">
    <property type="term" value="P:endosome organization"/>
    <property type="evidence" value="ECO:0007669"/>
    <property type="project" value="InterPro"/>
</dbReference>
<protein>
    <submittedName>
        <fullName evidence="4">Uncharacterized protein</fullName>
    </submittedName>
</protein>
<feature type="domain" description="DnaJ homologue subfamily C GRV2/DNAJC13 N-terminal" evidence="3">
    <location>
        <begin position="1"/>
        <end position="565"/>
    </location>
</feature>
<dbReference type="InterPro" id="IPR016024">
    <property type="entry name" value="ARM-type_fold"/>
</dbReference>
<evidence type="ECO:0000259" key="3">
    <source>
        <dbReference type="Pfam" id="PF19432"/>
    </source>
</evidence>
<organism evidence="4 5">
    <name type="scientific">Anopheles maculatus</name>
    <dbReference type="NCBI Taxonomy" id="74869"/>
    <lineage>
        <taxon>Eukaryota</taxon>
        <taxon>Metazoa</taxon>
        <taxon>Ecdysozoa</taxon>
        <taxon>Arthropoda</taxon>
        <taxon>Hexapoda</taxon>
        <taxon>Insecta</taxon>
        <taxon>Pterygota</taxon>
        <taxon>Neoptera</taxon>
        <taxon>Endopterygota</taxon>
        <taxon>Diptera</taxon>
        <taxon>Nematocera</taxon>
        <taxon>Culicoidea</taxon>
        <taxon>Culicidae</taxon>
        <taxon>Anophelinae</taxon>
        <taxon>Anopheles</taxon>
        <taxon>Anopheles maculatus group</taxon>
    </lineage>
</organism>
<dbReference type="GO" id="GO:2000641">
    <property type="term" value="P:regulation of early endosome to late endosome transport"/>
    <property type="evidence" value="ECO:0007669"/>
    <property type="project" value="InterPro"/>
</dbReference>
<dbReference type="SUPFAM" id="SSF48371">
    <property type="entry name" value="ARM repeat"/>
    <property type="match status" value="1"/>
</dbReference>
<reference evidence="5" key="1">
    <citation type="submission" date="2013-09" db="EMBL/GenBank/DDBJ databases">
        <title>The Genome Sequence of Anopheles maculatus species B.</title>
        <authorList>
            <consortium name="The Broad Institute Genomics Platform"/>
            <person name="Neafsey D.E."/>
            <person name="Besansky N."/>
            <person name="Howell P."/>
            <person name="Walton C."/>
            <person name="Young S.K."/>
            <person name="Zeng Q."/>
            <person name="Gargeya S."/>
            <person name="Fitzgerald M."/>
            <person name="Haas B."/>
            <person name="Abouelleil A."/>
            <person name="Allen A.W."/>
            <person name="Alvarado L."/>
            <person name="Arachchi H.M."/>
            <person name="Berlin A.M."/>
            <person name="Chapman S.B."/>
            <person name="Gainer-Dewar J."/>
            <person name="Goldberg J."/>
            <person name="Griggs A."/>
            <person name="Gujja S."/>
            <person name="Hansen M."/>
            <person name="Howarth C."/>
            <person name="Imamovic A."/>
            <person name="Ireland A."/>
            <person name="Larimer J."/>
            <person name="McCowan C."/>
            <person name="Murphy C."/>
            <person name="Pearson M."/>
            <person name="Poon T.W."/>
            <person name="Priest M."/>
            <person name="Roberts A."/>
            <person name="Saif S."/>
            <person name="Shea T."/>
            <person name="Sisk P."/>
            <person name="Sykes S."/>
            <person name="Wortman J."/>
            <person name="Nusbaum C."/>
            <person name="Birren B."/>
        </authorList>
    </citation>
    <scope>NUCLEOTIDE SEQUENCE [LARGE SCALE GENOMIC DNA]</scope>
    <source>
        <strain evidence="5">maculatus3</strain>
    </source>
</reference>
<dbReference type="Pfam" id="PF19432">
    <property type="entry name" value="RME-8_N"/>
    <property type="match status" value="1"/>
</dbReference>
<dbReference type="GO" id="GO:0006898">
    <property type="term" value="P:receptor-mediated endocytosis"/>
    <property type="evidence" value="ECO:0007669"/>
    <property type="project" value="TreeGrafter"/>
</dbReference>
<dbReference type="AlphaFoldDB" id="A0A182SBZ2"/>